<evidence type="ECO:0000313" key="4">
    <source>
        <dbReference type="Proteomes" id="UP000834458"/>
    </source>
</evidence>
<accession>A0AA35D6D8</accession>
<dbReference type="AlphaFoldDB" id="A0AA35D6D8"/>
<feature type="transmembrane region" description="Helical" evidence="2">
    <location>
        <begin position="18"/>
        <end position="39"/>
    </location>
</feature>
<evidence type="ECO:0000256" key="1">
    <source>
        <dbReference type="SAM" id="Coils"/>
    </source>
</evidence>
<dbReference type="RefSeq" id="WP_234686395.1">
    <property type="nucleotide sequence ID" value="NZ_CAHPSC010000011.1"/>
</dbReference>
<gene>
    <name evidence="3" type="ORF">GHA_01103</name>
</gene>
<keyword evidence="2" id="KW-1133">Transmembrane helix</keyword>
<proteinExistence type="predicted"/>
<name>A0AA35D6D8_9BURK</name>
<sequence>MTPEEIQAMAKGLAEGQALGYVLSAVAGGVAAYFGAYLAERGKNRATKEDIRFITQEVEEAKDVFQRGLSDLNAHHQLRMVAAERRIQAHQEAYTLYCELLDAMQESEEGWSEIYSRTKDWYKKNNLYLGPETRLAFMVSIQGCERYRILRATADHTVLDEIRKEEIQRIFPILFHEVQLPSISERSNPL</sequence>
<keyword evidence="2" id="KW-0472">Membrane</keyword>
<dbReference type="EMBL" id="CAHPSC010000011">
    <property type="protein sequence ID" value="CAB5675551.1"/>
    <property type="molecule type" value="Genomic_DNA"/>
</dbReference>
<comment type="caution">
    <text evidence="3">The sequence shown here is derived from an EMBL/GenBank/DDBJ whole genome shotgun (WGS) entry which is preliminary data.</text>
</comment>
<keyword evidence="1" id="KW-0175">Coiled coil</keyword>
<dbReference type="Proteomes" id="UP000834458">
    <property type="component" value="Unassembled WGS sequence"/>
</dbReference>
<reference evidence="3" key="1">
    <citation type="submission" date="2020-05" db="EMBL/GenBank/DDBJ databases">
        <authorList>
            <person name="Delgado-Blas J."/>
        </authorList>
    </citation>
    <scope>NUCLEOTIDE SEQUENCE</scope>
    <source>
        <strain evidence="3">BB1454</strain>
    </source>
</reference>
<protein>
    <submittedName>
        <fullName evidence="3">Uncharacterized protein</fullName>
    </submittedName>
</protein>
<evidence type="ECO:0000313" key="3">
    <source>
        <dbReference type="EMBL" id="CAB5675551.1"/>
    </source>
</evidence>
<organism evidence="3 4">
    <name type="scientific">Comamonas aquatica</name>
    <dbReference type="NCBI Taxonomy" id="225991"/>
    <lineage>
        <taxon>Bacteria</taxon>
        <taxon>Pseudomonadati</taxon>
        <taxon>Pseudomonadota</taxon>
        <taxon>Betaproteobacteria</taxon>
        <taxon>Burkholderiales</taxon>
        <taxon>Comamonadaceae</taxon>
        <taxon>Comamonas</taxon>
    </lineage>
</organism>
<feature type="coiled-coil region" evidence="1">
    <location>
        <begin position="44"/>
        <end position="93"/>
    </location>
</feature>
<evidence type="ECO:0000256" key="2">
    <source>
        <dbReference type="SAM" id="Phobius"/>
    </source>
</evidence>
<keyword evidence="2" id="KW-0812">Transmembrane</keyword>